<dbReference type="InterPro" id="IPR046786">
    <property type="entry name" value="MotA_N"/>
</dbReference>
<feature type="transmembrane region" description="Helical" evidence="8">
    <location>
        <begin position="182"/>
        <end position="205"/>
    </location>
</feature>
<gene>
    <name evidence="11" type="primary">motP</name>
    <name evidence="11" type="ORF">ASN18_2425</name>
</gene>
<dbReference type="InterPro" id="IPR002898">
    <property type="entry name" value="MotA_ExbB_proton_chnl"/>
</dbReference>
<dbReference type="Pfam" id="PF01618">
    <property type="entry name" value="MotA_ExbB"/>
    <property type="match status" value="1"/>
</dbReference>
<feature type="domain" description="MotA/TolQ/ExbB proton channel" evidence="9">
    <location>
        <begin position="102"/>
        <end position="212"/>
    </location>
</feature>
<keyword evidence="11" id="KW-0969">Cilium</keyword>
<feature type="domain" description="Motility protein A N-terminal" evidence="10">
    <location>
        <begin position="14"/>
        <end position="85"/>
    </location>
</feature>
<keyword evidence="2" id="KW-1003">Cell membrane</keyword>
<evidence type="ECO:0000313" key="11">
    <source>
        <dbReference type="EMBL" id="KWT82633.1"/>
    </source>
</evidence>
<keyword evidence="6 8" id="KW-0472">Membrane</keyword>
<evidence type="ECO:0000256" key="1">
    <source>
        <dbReference type="ARBA" id="ARBA00004651"/>
    </source>
</evidence>
<keyword evidence="4" id="KW-0283">Flagellar rotation</keyword>
<dbReference type="InterPro" id="IPR047055">
    <property type="entry name" value="MotA-like"/>
</dbReference>
<dbReference type="Proteomes" id="UP000060487">
    <property type="component" value="Unassembled WGS sequence"/>
</dbReference>
<evidence type="ECO:0000256" key="7">
    <source>
        <dbReference type="RuleBase" id="RU004057"/>
    </source>
</evidence>
<keyword evidence="7" id="KW-0813">Transport</keyword>
<keyword evidence="11" id="KW-0282">Flagellum</keyword>
<protein>
    <submittedName>
        <fullName evidence="11">Flagellar motor protein MotP</fullName>
    </submittedName>
</protein>
<keyword evidence="3 8" id="KW-0812">Transmembrane</keyword>
<keyword evidence="12" id="KW-1185">Reference proteome</keyword>
<evidence type="ECO:0000256" key="2">
    <source>
        <dbReference type="ARBA" id="ARBA00022475"/>
    </source>
</evidence>
<name>A0ABR5SEK0_9BACT</name>
<evidence type="ECO:0000259" key="9">
    <source>
        <dbReference type="Pfam" id="PF01618"/>
    </source>
</evidence>
<evidence type="ECO:0000256" key="6">
    <source>
        <dbReference type="ARBA" id="ARBA00023136"/>
    </source>
</evidence>
<evidence type="ECO:0000259" key="10">
    <source>
        <dbReference type="Pfam" id="PF20560"/>
    </source>
</evidence>
<feature type="transmembrane region" description="Helical" evidence="8">
    <location>
        <begin position="37"/>
        <end position="55"/>
    </location>
</feature>
<keyword evidence="5 8" id="KW-1133">Transmembrane helix</keyword>
<comment type="similarity">
    <text evidence="7">Belongs to the exbB/tolQ family.</text>
</comment>
<comment type="caution">
    <text evidence="11">The sequence shown here is derived from an EMBL/GenBank/DDBJ whole genome shotgun (WGS) entry which is preliminary data.</text>
</comment>
<reference evidence="11 12" key="1">
    <citation type="submission" date="2015-11" db="EMBL/GenBank/DDBJ databases">
        <authorList>
            <person name="Lin W."/>
        </authorList>
    </citation>
    <scope>NUCLEOTIDE SEQUENCE [LARGE SCALE GENOMIC DNA]</scope>
    <source>
        <strain evidence="11 12">HCH-1</strain>
    </source>
</reference>
<proteinExistence type="inferred from homology"/>
<evidence type="ECO:0000256" key="3">
    <source>
        <dbReference type="ARBA" id="ARBA00022692"/>
    </source>
</evidence>
<dbReference type="Pfam" id="PF20560">
    <property type="entry name" value="MotA_N"/>
    <property type="match status" value="1"/>
</dbReference>
<evidence type="ECO:0000256" key="4">
    <source>
        <dbReference type="ARBA" id="ARBA00022779"/>
    </source>
</evidence>
<evidence type="ECO:0000256" key="8">
    <source>
        <dbReference type="SAM" id="Phobius"/>
    </source>
</evidence>
<accession>A0ABR5SEK0</accession>
<dbReference type="EMBL" id="LNQR01000085">
    <property type="protein sequence ID" value="KWT82633.1"/>
    <property type="molecule type" value="Genomic_DNA"/>
</dbReference>
<comment type="subcellular location">
    <subcellularLocation>
        <location evidence="1">Cell membrane</location>
        <topology evidence="1">Multi-pass membrane protein</topology>
    </subcellularLocation>
    <subcellularLocation>
        <location evidence="7">Membrane</location>
        <topology evidence="7">Multi-pass membrane protein</topology>
    </subcellularLocation>
</comment>
<keyword evidence="7" id="KW-0653">Protein transport</keyword>
<dbReference type="RefSeq" id="WP_085053027.1">
    <property type="nucleotide sequence ID" value="NZ_LNQR01000085.1"/>
</dbReference>
<organism evidence="11 12">
    <name type="scientific">Candidatus Magnetominusculus xianensis</name>
    <dbReference type="NCBI Taxonomy" id="1748249"/>
    <lineage>
        <taxon>Bacteria</taxon>
        <taxon>Pseudomonadati</taxon>
        <taxon>Nitrospirota</taxon>
        <taxon>Nitrospiria</taxon>
        <taxon>Nitrospirales</taxon>
        <taxon>Nitrospiraceae</taxon>
        <taxon>Candidatus Magnetominusculus</taxon>
    </lineage>
</organism>
<keyword evidence="11" id="KW-0966">Cell projection</keyword>
<dbReference type="PANTHER" id="PTHR30433">
    <property type="entry name" value="CHEMOTAXIS PROTEIN MOTA"/>
    <property type="match status" value="1"/>
</dbReference>
<evidence type="ECO:0000256" key="5">
    <source>
        <dbReference type="ARBA" id="ARBA00022989"/>
    </source>
</evidence>
<feature type="transmembrane region" description="Helical" evidence="8">
    <location>
        <begin position="7"/>
        <end position="25"/>
    </location>
</feature>
<feature type="transmembrane region" description="Helical" evidence="8">
    <location>
        <begin position="150"/>
        <end position="170"/>
    </location>
</feature>
<sequence>MRVKNLTVVVFISVVVALVVFSVFRGMEFRVLFNPDAFIIVVGGTVIGMMLGFPLERLKATYKEIVNSFKDKATKESLIEEILRLARINRNSGIRSFEKSIDTIENDFLRFGANLIVNNYNEKTIKEIMEREMASRVINQTFSQNVLRTLARLMPSLGLAGTVVTLIKMFKDFNSVETLAPLMAVALMSTFYGVVLANLAALPLCAKLKEDSIKSGSLMIIAIEGIAAVCNIEHPTKIKERLTGYEREAALLNAPQPTFLGRRYKTAQVGGVR</sequence>
<evidence type="ECO:0000313" key="12">
    <source>
        <dbReference type="Proteomes" id="UP000060487"/>
    </source>
</evidence>